<sequence length="91" mass="10520">MFDNNNQPLTEIIFSDIQRIKAQYSERKNLFITTNSKLNIDFGVYLPQFSQISASMVGVLSTVMYSRHEFADSNELVPLYVQDFVPINHTK</sequence>
<evidence type="ECO:0000313" key="1">
    <source>
        <dbReference type="EMBL" id="MPN35058.1"/>
    </source>
</evidence>
<name>A0A645H7V2_9ZZZZ</name>
<dbReference type="AlphaFoldDB" id="A0A645H7V2"/>
<comment type="caution">
    <text evidence="1">The sequence shown here is derived from an EMBL/GenBank/DDBJ whole genome shotgun (WGS) entry which is preliminary data.</text>
</comment>
<gene>
    <name evidence="1" type="ORF">SDC9_182552</name>
</gene>
<accession>A0A645H7V2</accession>
<dbReference type="EMBL" id="VSSQ01088416">
    <property type="protein sequence ID" value="MPN35058.1"/>
    <property type="molecule type" value="Genomic_DNA"/>
</dbReference>
<protein>
    <submittedName>
        <fullName evidence="1">Uncharacterized protein</fullName>
    </submittedName>
</protein>
<organism evidence="1">
    <name type="scientific">bioreactor metagenome</name>
    <dbReference type="NCBI Taxonomy" id="1076179"/>
    <lineage>
        <taxon>unclassified sequences</taxon>
        <taxon>metagenomes</taxon>
        <taxon>ecological metagenomes</taxon>
    </lineage>
</organism>
<proteinExistence type="predicted"/>
<reference evidence="1" key="1">
    <citation type="submission" date="2019-08" db="EMBL/GenBank/DDBJ databases">
        <authorList>
            <person name="Kucharzyk K."/>
            <person name="Murdoch R.W."/>
            <person name="Higgins S."/>
            <person name="Loffler F."/>
        </authorList>
    </citation>
    <scope>NUCLEOTIDE SEQUENCE</scope>
</reference>